<dbReference type="PROSITE" id="PS51186">
    <property type="entry name" value="GNAT"/>
    <property type="match status" value="1"/>
</dbReference>
<gene>
    <name evidence="2" type="ORF">FOE67_02345</name>
</gene>
<keyword evidence="3" id="KW-1185">Reference proteome</keyword>
<accession>A0A7W3XV28</accession>
<dbReference type="Proteomes" id="UP000530234">
    <property type="component" value="Unassembled WGS sequence"/>
</dbReference>
<name>A0A7W3XV28_9ACTN</name>
<keyword evidence="2" id="KW-0808">Transferase</keyword>
<feature type="domain" description="N-acetyltransferase" evidence="1">
    <location>
        <begin position="20"/>
        <end position="193"/>
    </location>
</feature>
<evidence type="ECO:0000313" key="2">
    <source>
        <dbReference type="EMBL" id="MBB0228383.1"/>
    </source>
</evidence>
<proteinExistence type="predicted"/>
<dbReference type="InterPro" id="IPR000182">
    <property type="entry name" value="GNAT_dom"/>
</dbReference>
<reference evidence="3" key="1">
    <citation type="submission" date="2019-10" db="EMBL/GenBank/DDBJ databases">
        <title>Streptomyces sp. nov., a novel actinobacterium isolated from alkaline environment.</title>
        <authorList>
            <person name="Golinska P."/>
        </authorList>
    </citation>
    <scope>NUCLEOTIDE SEQUENCE [LARGE SCALE GENOMIC DNA]</scope>
    <source>
        <strain evidence="3">DSM 42108</strain>
    </source>
</reference>
<sequence length="193" mass="21455">MWDVTLPAERTACVTTTSAIDLRAFTVVDAGVRGDLLDVYAEVRAPLLHLPNYAVTAFGERLDRHAAEPGFTTVLAYADGHPVGYAYANTIEHGDRYWQRTTPTPAERQTERPAVTLKEIGVRPARRKTGTARRIHHAILADRAEPHVTLMVNPAAGDRKVHVLYRSWGYEDIEQSRPSPASPLLTVMIHAIR</sequence>
<dbReference type="EMBL" id="VKHS01000023">
    <property type="protein sequence ID" value="MBB0228383.1"/>
    <property type="molecule type" value="Genomic_DNA"/>
</dbReference>
<evidence type="ECO:0000259" key="1">
    <source>
        <dbReference type="PROSITE" id="PS51186"/>
    </source>
</evidence>
<dbReference type="Gene3D" id="3.40.630.30">
    <property type="match status" value="1"/>
</dbReference>
<dbReference type="SUPFAM" id="SSF55729">
    <property type="entry name" value="Acyl-CoA N-acyltransferases (Nat)"/>
    <property type="match status" value="1"/>
</dbReference>
<evidence type="ECO:0000313" key="3">
    <source>
        <dbReference type="Proteomes" id="UP000530234"/>
    </source>
</evidence>
<dbReference type="Pfam" id="PF00583">
    <property type="entry name" value="Acetyltransf_1"/>
    <property type="match status" value="1"/>
</dbReference>
<protein>
    <submittedName>
        <fullName evidence="2">GNAT family N-acetyltransferase</fullName>
    </submittedName>
</protein>
<organism evidence="2 3">
    <name type="scientific">Streptomyces calidiresistens</name>
    <dbReference type="NCBI Taxonomy" id="1485586"/>
    <lineage>
        <taxon>Bacteria</taxon>
        <taxon>Bacillati</taxon>
        <taxon>Actinomycetota</taxon>
        <taxon>Actinomycetes</taxon>
        <taxon>Kitasatosporales</taxon>
        <taxon>Streptomycetaceae</taxon>
        <taxon>Streptomyces</taxon>
    </lineage>
</organism>
<dbReference type="InterPro" id="IPR016181">
    <property type="entry name" value="Acyl_CoA_acyltransferase"/>
</dbReference>
<dbReference type="GO" id="GO:0016747">
    <property type="term" value="F:acyltransferase activity, transferring groups other than amino-acyl groups"/>
    <property type="evidence" value="ECO:0007669"/>
    <property type="project" value="InterPro"/>
</dbReference>
<comment type="caution">
    <text evidence="2">The sequence shown here is derived from an EMBL/GenBank/DDBJ whole genome shotgun (WGS) entry which is preliminary data.</text>
</comment>
<dbReference type="AlphaFoldDB" id="A0A7W3XV28"/>